<dbReference type="Gene3D" id="2.60.40.2880">
    <property type="entry name" value="MmpS1-5, C-terminal soluble domain"/>
    <property type="match status" value="1"/>
</dbReference>
<proteinExistence type="predicted"/>
<dbReference type="EMBL" id="CP159534">
    <property type="protein sequence ID" value="XCJ69260.1"/>
    <property type="molecule type" value="Genomic_DNA"/>
</dbReference>
<feature type="compositionally biased region" description="Low complexity" evidence="1">
    <location>
        <begin position="1"/>
        <end position="17"/>
    </location>
</feature>
<gene>
    <name evidence="2" type="ORF">ABII15_04415</name>
</gene>
<name>A0AAU8IMW3_9ACTN</name>
<organism evidence="2">
    <name type="scientific">Streptomyces tabacisoli</name>
    <dbReference type="NCBI Taxonomy" id="3156398"/>
    <lineage>
        <taxon>Bacteria</taxon>
        <taxon>Bacillati</taxon>
        <taxon>Actinomycetota</taxon>
        <taxon>Actinomycetes</taxon>
        <taxon>Kitasatosporales</taxon>
        <taxon>Streptomycetaceae</taxon>
        <taxon>Streptomyces</taxon>
    </lineage>
</organism>
<evidence type="ECO:0000256" key="1">
    <source>
        <dbReference type="SAM" id="MobiDB-lite"/>
    </source>
</evidence>
<dbReference type="RefSeq" id="WP_353940945.1">
    <property type="nucleotide sequence ID" value="NZ_CP159534.1"/>
</dbReference>
<feature type="region of interest" description="Disordered" evidence="1">
    <location>
        <begin position="1"/>
        <end position="25"/>
    </location>
</feature>
<evidence type="ECO:0000313" key="2">
    <source>
        <dbReference type="EMBL" id="XCJ69260.1"/>
    </source>
</evidence>
<dbReference type="InterPro" id="IPR038468">
    <property type="entry name" value="MmpS_C"/>
</dbReference>
<sequence>MATEPAAAGPTAAESPSPKSPRVDRRGVTAAVALLAACAGLVAYEVLDTPETPQRHVPTASVTYEVTGEGTADLTYQARDESGKAVTVHGAELPWRKTVRVPLGKPPVVTVALDGKGGPGQLPTGRTWRACSDRDRLRKVRPRHVPGRTGLARADRVGGGGYRLTWHPAPVEGAGPQLVPKNDQGPVSDVSETGPDLRLSPVGTTGFEPATP</sequence>
<dbReference type="KEGG" id="stac:ABII15_04415"/>
<accession>A0AAU8IMW3</accession>
<feature type="region of interest" description="Disordered" evidence="1">
    <location>
        <begin position="167"/>
        <end position="212"/>
    </location>
</feature>
<protein>
    <recommendedName>
        <fullName evidence="3">MmpS family membrane protein</fullName>
    </recommendedName>
</protein>
<evidence type="ECO:0008006" key="3">
    <source>
        <dbReference type="Google" id="ProtNLM"/>
    </source>
</evidence>
<reference evidence="2" key="1">
    <citation type="submission" date="2024-06" db="EMBL/GenBank/DDBJ databases">
        <title>Streptomyces sp. strain HUAS MG91 genome sequences.</title>
        <authorList>
            <person name="Mo P."/>
        </authorList>
    </citation>
    <scope>NUCLEOTIDE SEQUENCE</scope>
    <source>
        <strain evidence="2">HUAS MG91</strain>
    </source>
</reference>
<dbReference type="AlphaFoldDB" id="A0AAU8IMW3"/>